<dbReference type="InterPro" id="IPR051165">
    <property type="entry name" value="Multifunctional_ANK_Repeat"/>
</dbReference>
<feature type="repeat" description="ANK" evidence="3">
    <location>
        <begin position="353"/>
        <end position="385"/>
    </location>
</feature>
<organism evidence="4 5">
    <name type="scientific">Spinacia oleracea</name>
    <name type="common">Spinach</name>
    <dbReference type="NCBI Taxonomy" id="3562"/>
    <lineage>
        <taxon>Eukaryota</taxon>
        <taxon>Viridiplantae</taxon>
        <taxon>Streptophyta</taxon>
        <taxon>Embryophyta</taxon>
        <taxon>Tracheophyta</taxon>
        <taxon>Spermatophyta</taxon>
        <taxon>Magnoliopsida</taxon>
        <taxon>eudicotyledons</taxon>
        <taxon>Gunneridae</taxon>
        <taxon>Pentapetalae</taxon>
        <taxon>Caryophyllales</taxon>
        <taxon>Chenopodiaceae</taxon>
        <taxon>Chenopodioideae</taxon>
        <taxon>Anserineae</taxon>
        <taxon>Spinacia</taxon>
    </lineage>
</organism>
<sequence>MHGVRVYNNASGKFHAGNQIFPMTSGEIEAASQRLIDYVLAGDSKLAGDLLSDPSVDVDYVGTVNLRSQKTELVPNGESAHRVVSEFEEFRTDVTALFLAAHSGNLILVRKLLSFKADVNIKLFRGYATTAAVRSGHIEILEALLKAGVSQSACEDALLEASYVGRPRHAELLMGSNIISSQVAVHALVTACCRGFLDVIQVLIKCGVDANAMDRMLLLSSKPYLQLNADCNAIVAAIVSRQFSVVELLLREGVRVDIKVRLGAWSWDPATGEECRVGAGLAEPYNIAWCAVEYFEETGSILRLLLQHLSPNTPHLGRTLIHHAILCNNAQALDVLLSCGADVEFSVKTSKKTETRPIHMCARLGELDTLSRLINGGCNINSKTSEGETAVMICTKYKHTECLKLLALSGADFGLVDANGESASSIAGSTRWTLGFQQVILDVIRSGKVVKSSNSAVFSAVIFLVRCNEIQTLRILLKQKPGVGVVLDEKDENGFTAAMVAAETGQVEAFRLLVSCGADVSALTLSEASSNREVFEKIMLDFALKSESNVPTSSYSLHVAAKQGNLGSVRRLTSMGYDVNGVDGDGYTPLMLAAKEGYGSTCQFLISRGAKCETENGRHETALSLTRKNGVGNEAEHVILDELARVLVLCGTRVKKHTKEGRGAPHWKKLKMVRATGVLYWGKSGKRNVTCRAAEVGPSMTFLGNRPKICSDKQSGLFHVVTTKNQEVHFACDGGIEVAKLWVRGIKLVTREAIFGKTTLRAIFSQELTS</sequence>
<proteinExistence type="predicted"/>
<dbReference type="InterPro" id="IPR036770">
    <property type="entry name" value="Ankyrin_rpt-contain_sf"/>
</dbReference>
<evidence type="ECO:0000256" key="3">
    <source>
        <dbReference type="PROSITE-ProRule" id="PRU00023"/>
    </source>
</evidence>
<keyword evidence="2 3" id="KW-0040">ANK repeat</keyword>
<name>A0A9R0K1Y0_SPIOL</name>
<evidence type="ECO:0000313" key="4">
    <source>
        <dbReference type="Proteomes" id="UP000813463"/>
    </source>
</evidence>
<protein>
    <submittedName>
        <fullName evidence="5">Uncharacterized protein</fullName>
    </submittedName>
</protein>
<keyword evidence="4" id="KW-1185">Reference proteome</keyword>
<reference evidence="5" key="2">
    <citation type="submission" date="2025-08" db="UniProtKB">
        <authorList>
            <consortium name="RefSeq"/>
        </authorList>
    </citation>
    <scope>IDENTIFICATION</scope>
    <source>
        <tissue evidence="5">Leaf</tissue>
    </source>
</reference>
<dbReference type="OrthoDB" id="194358at2759"/>
<dbReference type="Pfam" id="PF00023">
    <property type="entry name" value="Ank"/>
    <property type="match status" value="1"/>
</dbReference>
<evidence type="ECO:0000256" key="1">
    <source>
        <dbReference type="ARBA" id="ARBA00022737"/>
    </source>
</evidence>
<feature type="repeat" description="ANK" evidence="3">
    <location>
        <begin position="493"/>
        <end position="525"/>
    </location>
</feature>
<dbReference type="Proteomes" id="UP000813463">
    <property type="component" value="Chromosome 1"/>
</dbReference>
<dbReference type="SMART" id="SM00248">
    <property type="entry name" value="ANK"/>
    <property type="match status" value="10"/>
</dbReference>
<dbReference type="KEGG" id="soe:110794124"/>
<dbReference type="AlphaFoldDB" id="A0A9R0K1Y0"/>
<dbReference type="RefSeq" id="XP_021854768.1">
    <property type="nucleotide sequence ID" value="XM_021999076.2"/>
</dbReference>
<evidence type="ECO:0000313" key="5">
    <source>
        <dbReference type="RefSeq" id="XP_021854768.1"/>
    </source>
</evidence>
<dbReference type="SUPFAM" id="SSF48403">
    <property type="entry name" value="Ankyrin repeat"/>
    <property type="match status" value="2"/>
</dbReference>
<feature type="repeat" description="ANK" evidence="3">
    <location>
        <begin position="585"/>
        <end position="617"/>
    </location>
</feature>
<dbReference type="Pfam" id="PF12796">
    <property type="entry name" value="Ank_2"/>
    <property type="match status" value="3"/>
</dbReference>
<dbReference type="GeneID" id="110794124"/>
<dbReference type="PANTHER" id="PTHR24123:SF95">
    <property type="entry name" value="ANKYRIN-2-LIKE"/>
    <property type="match status" value="1"/>
</dbReference>
<keyword evidence="1" id="KW-0677">Repeat</keyword>
<dbReference type="PANTHER" id="PTHR24123">
    <property type="entry name" value="ANKYRIN REPEAT-CONTAINING"/>
    <property type="match status" value="1"/>
</dbReference>
<reference evidence="4" key="1">
    <citation type="journal article" date="2021" name="Nat. Commun.">
        <title>Genomic analyses provide insights into spinach domestication and the genetic basis of agronomic traits.</title>
        <authorList>
            <person name="Cai X."/>
            <person name="Sun X."/>
            <person name="Xu C."/>
            <person name="Sun H."/>
            <person name="Wang X."/>
            <person name="Ge C."/>
            <person name="Zhang Z."/>
            <person name="Wang Q."/>
            <person name="Fei Z."/>
            <person name="Jiao C."/>
            <person name="Wang Q."/>
        </authorList>
    </citation>
    <scope>NUCLEOTIDE SEQUENCE [LARGE SCALE GENOMIC DNA]</scope>
    <source>
        <strain evidence="4">cv. Varoflay</strain>
    </source>
</reference>
<dbReference type="InterPro" id="IPR002110">
    <property type="entry name" value="Ankyrin_rpt"/>
</dbReference>
<gene>
    <name evidence="5" type="primary">LOC110794124</name>
</gene>
<dbReference type="PROSITE" id="PS50088">
    <property type="entry name" value="ANK_REPEAT"/>
    <property type="match status" value="5"/>
</dbReference>
<dbReference type="Pfam" id="PF13606">
    <property type="entry name" value="Ank_3"/>
    <property type="match status" value="1"/>
</dbReference>
<feature type="repeat" description="ANK" evidence="3">
    <location>
        <begin position="316"/>
        <end position="348"/>
    </location>
</feature>
<accession>A0A9R0K1Y0</accession>
<feature type="repeat" description="ANK" evidence="3">
    <location>
        <begin position="552"/>
        <end position="584"/>
    </location>
</feature>
<dbReference type="Gene3D" id="1.25.40.20">
    <property type="entry name" value="Ankyrin repeat-containing domain"/>
    <property type="match status" value="4"/>
</dbReference>
<dbReference type="PROSITE" id="PS50297">
    <property type="entry name" value="ANK_REP_REGION"/>
    <property type="match status" value="3"/>
</dbReference>
<evidence type="ECO:0000256" key="2">
    <source>
        <dbReference type="ARBA" id="ARBA00023043"/>
    </source>
</evidence>